<organism evidence="1 2">
    <name type="scientific">Pseudozyma hubeiensis (strain SY62)</name>
    <name type="common">Yeast</name>
    <dbReference type="NCBI Taxonomy" id="1305764"/>
    <lineage>
        <taxon>Eukaryota</taxon>
        <taxon>Fungi</taxon>
        <taxon>Dikarya</taxon>
        <taxon>Basidiomycota</taxon>
        <taxon>Ustilaginomycotina</taxon>
        <taxon>Ustilaginomycetes</taxon>
        <taxon>Ustilaginales</taxon>
        <taxon>Ustilaginaceae</taxon>
        <taxon>Pseudozyma</taxon>
    </lineage>
</organism>
<dbReference type="Proteomes" id="UP000014071">
    <property type="component" value="Unassembled WGS sequence"/>
</dbReference>
<dbReference type="EMBL" id="DF238833">
    <property type="protein sequence ID" value="GAC99806.1"/>
    <property type="molecule type" value="Genomic_DNA"/>
</dbReference>
<evidence type="ECO:0000313" key="1">
    <source>
        <dbReference type="EMBL" id="GAC99806.1"/>
    </source>
</evidence>
<protein>
    <submittedName>
        <fullName evidence="1">Uncharacterized protein</fullName>
    </submittedName>
</protein>
<evidence type="ECO:0000313" key="2">
    <source>
        <dbReference type="Proteomes" id="UP000014071"/>
    </source>
</evidence>
<dbReference type="HOGENOM" id="CLU_2705906_0_0_1"/>
<accession>R9PEN0</accession>
<dbReference type="RefSeq" id="XP_012193393.1">
    <property type="nucleotide sequence ID" value="XM_012338003.1"/>
</dbReference>
<proteinExistence type="predicted"/>
<sequence>MKLSSRSDNVRCRHKSSLSEDIAERQTIADTGDDQAVWVALGFIDEIRATPMNREVRTENTAAVRPFHIGDDD</sequence>
<name>R9PEN0_PSEHS</name>
<dbReference type="GeneID" id="24112672"/>
<dbReference type="AlphaFoldDB" id="R9PEN0"/>
<gene>
    <name evidence="1" type="ORF">PHSY_007409</name>
</gene>
<keyword evidence="2" id="KW-1185">Reference proteome</keyword>
<reference evidence="2" key="1">
    <citation type="journal article" date="2013" name="Genome Announc.">
        <title>Draft genome sequence of the basidiomycetous yeast-like fungus Pseudozyma hubeiensis SY62, which produces an abundant amount of the biosurfactant mannosylerythritol lipids.</title>
        <authorList>
            <person name="Konishi M."/>
            <person name="Hatada Y."/>
            <person name="Horiuchi J."/>
        </authorList>
    </citation>
    <scope>NUCLEOTIDE SEQUENCE [LARGE SCALE GENOMIC DNA]</scope>
    <source>
        <strain evidence="2">SY62</strain>
    </source>
</reference>